<reference evidence="2" key="1">
    <citation type="submission" date="2020-07" db="EMBL/GenBank/DDBJ databases">
        <authorList>
            <person name="Lin J."/>
        </authorList>
    </citation>
    <scope>NUCLEOTIDE SEQUENCE</scope>
</reference>
<protein>
    <submittedName>
        <fullName evidence="2">Uncharacterized protein</fullName>
    </submittedName>
</protein>
<feature type="region of interest" description="Disordered" evidence="1">
    <location>
        <begin position="63"/>
        <end position="87"/>
    </location>
</feature>
<dbReference type="EMBL" id="CAJEUB010000010">
    <property type="protein sequence ID" value="CAD1846044.1"/>
    <property type="molecule type" value="Genomic_DNA"/>
</dbReference>
<sequence>MRDPPCGGLAATLLSLSERCRSIRDLKLLHSVLIRHLHLLPSPYAHRILAKLLRFSAVSPPETSATLPSSSPSTSPSSPPPTLQPHLLLQHPNPRLLQLQLPLPLPLPLRLHAPTRRSLQSLVANFASPRAAPLFDAARLWTHKETHTIIYANALSAVPSSLTNPISSVLFFPLVPHPHIPFPCVSPSTLVLAPFTKSMKLLPR</sequence>
<evidence type="ECO:0000313" key="2">
    <source>
        <dbReference type="EMBL" id="CAD1846044.1"/>
    </source>
</evidence>
<proteinExistence type="predicted"/>
<feature type="compositionally biased region" description="Low complexity" evidence="1">
    <location>
        <begin position="63"/>
        <end position="76"/>
    </location>
</feature>
<evidence type="ECO:0000256" key="1">
    <source>
        <dbReference type="SAM" id="MobiDB-lite"/>
    </source>
</evidence>
<accession>A0A6V7QS91</accession>
<organism evidence="2">
    <name type="scientific">Ananas comosus var. bracteatus</name>
    <name type="common">red pineapple</name>
    <dbReference type="NCBI Taxonomy" id="296719"/>
    <lineage>
        <taxon>Eukaryota</taxon>
        <taxon>Viridiplantae</taxon>
        <taxon>Streptophyta</taxon>
        <taxon>Embryophyta</taxon>
        <taxon>Tracheophyta</taxon>
        <taxon>Spermatophyta</taxon>
        <taxon>Magnoliopsida</taxon>
        <taxon>Liliopsida</taxon>
        <taxon>Poales</taxon>
        <taxon>Bromeliaceae</taxon>
        <taxon>Bromelioideae</taxon>
        <taxon>Ananas</taxon>
    </lineage>
</organism>
<name>A0A6V7QS91_ANACO</name>
<gene>
    <name evidence="2" type="ORF">CB5_LOCUS29255</name>
</gene>
<dbReference type="AlphaFoldDB" id="A0A6V7QS91"/>